<comment type="subcellular location">
    <subcellularLocation>
        <location evidence="1">Membrane</location>
        <topology evidence="1">Multi-pass membrane protein</topology>
    </subcellularLocation>
</comment>
<keyword evidence="7" id="KW-0924">Ammonia transport</keyword>
<sequence>MSLGRLVSRYSVALVLPALTLSSVAVAQDATPDTSAALDTQFILNSFLFLFGGVLVMFMAAGFCMLEVGLVRTKNAAEICLKNMVLYALAGIAYYVIGYNLMYNGVESFVGSLGIWSPSELASDETISIDTGYAATSDWFFQMVFVATAASVVSGAVAERVKVFPFLIFVLVLTAIIYPIQGAWSWGGGFLSQSGFSDFAGSTIVHSVGGWAALTGVIILGPRAGKFVNGRINAIPGSSLPLATLGTFILWLGWFGFNGASQLAMGTVTDVVAISQIFANTNMAAAGGVTAALITTKLVYKKVDLTFVLNGALAGLVSITAEPLTPNIGEAILIGATGAVIVTFAVPMLDKFRLDDVVGAIPVHLVAGIFGTLVVPLTNSDAQFHTQLLGVAAVAAWVIPTSAIVWGVLKVTLGIRLSPEHESLGGDLSELGLEAYPEFGRGSIGPLESAEGAAVRMAKSSSKA</sequence>
<feature type="transmembrane region" description="Helical" evidence="8">
    <location>
        <begin position="139"/>
        <end position="157"/>
    </location>
</feature>
<evidence type="ECO:0000256" key="5">
    <source>
        <dbReference type="ARBA" id="ARBA00022989"/>
    </source>
</evidence>
<feature type="domain" description="Ammonium transporter AmtB-like" evidence="10">
    <location>
        <begin position="49"/>
        <end position="436"/>
    </location>
</feature>
<organism evidence="11 12">
    <name type="scientific">Parvularcula bermudensis (strain ATCC BAA-594 / HTCC2503 / KCTC 12087)</name>
    <dbReference type="NCBI Taxonomy" id="314260"/>
    <lineage>
        <taxon>Bacteria</taxon>
        <taxon>Pseudomonadati</taxon>
        <taxon>Pseudomonadota</taxon>
        <taxon>Alphaproteobacteria</taxon>
        <taxon>Parvularculales</taxon>
        <taxon>Parvularculaceae</taxon>
        <taxon>Parvularcula</taxon>
    </lineage>
</organism>
<feature type="transmembrane region" description="Helical" evidence="8">
    <location>
        <begin position="331"/>
        <end position="350"/>
    </location>
</feature>
<dbReference type="HOGENOM" id="CLU_000445_33_1_5"/>
<feature type="transmembrane region" description="Helical" evidence="8">
    <location>
        <begin position="164"/>
        <end position="184"/>
    </location>
</feature>
<evidence type="ECO:0000256" key="6">
    <source>
        <dbReference type="ARBA" id="ARBA00023136"/>
    </source>
</evidence>
<accession>E0TCV4</accession>
<keyword evidence="4 8" id="KW-0812">Transmembrane</keyword>
<feature type="signal peptide" evidence="9">
    <location>
        <begin position="1"/>
        <end position="27"/>
    </location>
</feature>
<keyword evidence="6 8" id="KW-0472">Membrane</keyword>
<dbReference type="Proteomes" id="UP000001302">
    <property type="component" value="Chromosome"/>
</dbReference>
<dbReference type="PROSITE" id="PS01219">
    <property type="entry name" value="AMMONIUM_TRANSP"/>
    <property type="match status" value="1"/>
</dbReference>
<dbReference type="Pfam" id="PF00909">
    <property type="entry name" value="Ammonium_transp"/>
    <property type="match status" value="1"/>
</dbReference>
<dbReference type="InterPro" id="IPR019879">
    <property type="entry name" value="Ammonium_transptr_marine"/>
</dbReference>
<dbReference type="InterPro" id="IPR029020">
    <property type="entry name" value="Ammonium/urea_transptr"/>
</dbReference>
<evidence type="ECO:0000313" key="12">
    <source>
        <dbReference type="Proteomes" id="UP000001302"/>
    </source>
</evidence>
<feature type="transmembrane region" description="Helical" evidence="8">
    <location>
        <begin position="204"/>
        <end position="222"/>
    </location>
</feature>
<dbReference type="AlphaFoldDB" id="E0TCV4"/>
<evidence type="ECO:0000313" key="11">
    <source>
        <dbReference type="EMBL" id="ADM10337.1"/>
    </source>
</evidence>
<dbReference type="PANTHER" id="PTHR11730:SF62">
    <property type="entry name" value="AMMONIUM TRANSPORTER SLL1017-RELATED"/>
    <property type="match status" value="1"/>
</dbReference>
<keyword evidence="9" id="KW-0732">Signal</keyword>
<evidence type="ECO:0000256" key="4">
    <source>
        <dbReference type="ARBA" id="ARBA00022692"/>
    </source>
</evidence>
<evidence type="ECO:0000256" key="2">
    <source>
        <dbReference type="ARBA" id="ARBA00005887"/>
    </source>
</evidence>
<feature type="transmembrane region" description="Helical" evidence="8">
    <location>
        <begin position="84"/>
        <end position="103"/>
    </location>
</feature>
<name>E0TCV4_PARBH</name>
<gene>
    <name evidence="11" type="ordered locus">PB2503_11459</name>
</gene>
<comment type="similarity">
    <text evidence="2">Belongs to the ammonia transporter channel (TC 1.A.11.2) family.</text>
</comment>
<feature type="chain" id="PRO_5003140560" evidence="9">
    <location>
        <begin position="28"/>
        <end position="464"/>
    </location>
</feature>
<feature type="transmembrane region" description="Helical" evidence="8">
    <location>
        <begin position="234"/>
        <end position="257"/>
    </location>
</feature>
<dbReference type="KEGG" id="pbr:PB2503_11459"/>
<dbReference type="Gene3D" id="1.10.3430.10">
    <property type="entry name" value="Ammonium transporter AmtB like domains"/>
    <property type="match status" value="1"/>
</dbReference>
<dbReference type="InterPro" id="IPR024041">
    <property type="entry name" value="NH4_transpt_AmtB-like_dom"/>
</dbReference>
<evidence type="ECO:0000256" key="8">
    <source>
        <dbReference type="SAM" id="Phobius"/>
    </source>
</evidence>
<reference evidence="12" key="1">
    <citation type="submission" date="2010-08" db="EMBL/GenBank/DDBJ databases">
        <title>Genome sequence of Parvularcula bermudensis HTCC2503.</title>
        <authorList>
            <person name="Kang D.-M."/>
            <person name="Oh H.-M."/>
            <person name="Cho J.-C."/>
        </authorList>
    </citation>
    <scope>NUCLEOTIDE SEQUENCE [LARGE SCALE GENOMIC DNA]</scope>
    <source>
        <strain evidence="12">ATCC BAA-594 / HTCC2503 / KCTC 12087</strain>
    </source>
</reference>
<keyword evidence="12" id="KW-1185">Reference proteome</keyword>
<feature type="transmembrane region" description="Helical" evidence="8">
    <location>
        <begin position="357"/>
        <end position="377"/>
    </location>
</feature>
<evidence type="ECO:0000259" key="10">
    <source>
        <dbReference type="Pfam" id="PF00909"/>
    </source>
</evidence>
<keyword evidence="3" id="KW-0813">Transport</keyword>
<dbReference type="OrthoDB" id="9814202at2"/>
<dbReference type="InterPro" id="IPR018047">
    <property type="entry name" value="Ammonium_transpt_CS"/>
</dbReference>
<dbReference type="RefSeq" id="WP_013301311.1">
    <property type="nucleotide sequence ID" value="NC_014414.1"/>
</dbReference>
<evidence type="ECO:0000256" key="3">
    <source>
        <dbReference type="ARBA" id="ARBA00022448"/>
    </source>
</evidence>
<feature type="transmembrane region" description="Helical" evidence="8">
    <location>
        <begin position="277"/>
        <end position="300"/>
    </location>
</feature>
<reference evidence="11 12" key="2">
    <citation type="journal article" date="2011" name="J. Bacteriol.">
        <title>Complete genome sequence of strain HTCC2503T of Parvularcula bermudensis, the type species of the order "Parvularculales" in the class Alphaproteobacteria.</title>
        <authorList>
            <person name="Oh H.M."/>
            <person name="Kang I."/>
            <person name="Vergin K.L."/>
            <person name="Kang D."/>
            <person name="Rhee K.H."/>
            <person name="Giovannoni S.J."/>
            <person name="Cho J.C."/>
        </authorList>
    </citation>
    <scope>NUCLEOTIDE SEQUENCE [LARGE SCALE GENOMIC DNA]</scope>
    <source>
        <strain evidence="12">ATCC BAA-594 / HTCC2503 / KCTC 12087</strain>
    </source>
</reference>
<dbReference type="PANTHER" id="PTHR11730">
    <property type="entry name" value="AMMONIUM TRANSPORTER"/>
    <property type="match status" value="1"/>
</dbReference>
<dbReference type="eggNOG" id="COG0004">
    <property type="taxonomic scope" value="Bacteria"/>
</dbReference>
<protein>
    <submittedName>
        <fullName evidence="11">Ammonium transporter</fullName>
    </submittedName>
</protein>
<feature type="transmembrane region" description="Helical" evidence="8">
    <location>
        <begin position="389"/>
        <end position="409"/>
    </location>
</feature>
<evidence type="ECO:0000256" key="9">
    <source>
        <dbReference type="SAM" id="SignalP"/>
    </source>
</evidence>
<keyword evidence="5 8" id="KW-1133">Transmembrane helix</keyword>
<dbReference type="GO" id="GO:0097272">
    <property type="term" value="P:ammonium homeostasis"/>
    <property type="evidence" value="ECO:0007669"/>
    <property type="project" value="TreeGrafter"/>
</dbReference>
<dbReference type="NCBIfam" id="TIGR03644">
    <property type="entry name" value="marine_trans_1"/>
    <property type="match status" value="1"/>
</dbReference>
<evidence type="ECO:0000256" key="1">
    <source>
        <dbReference type="ARBA" id="ARBA00004141"/>
    </source>
</evidence>
<dbReference type="EMBL" id="CP002156">
    <property type="protein sequence ID" value="ADM10337.1"/>
    <property type="molecule type" value="Genomic_DNA"/>
</dbReference>
<dbReference type="STRING" id="314260.PB2503_11459"/>
<feature type="transmembrane region" description="Helical" evidence="8">
    <location>
        <begin position="43"/>
        <end position="63"/>
    </location>
</feature>
<feature type="transmembrane region" description="Helical" evidence="8">
    <location>
        <begin position="307"/>
        <end position="325"/>
    </location>
</feature>
<dbReference type="GO" id="GO:0008519">
    <property type="term" value="F:ammonium channel activity"/>
    <property type="evidence" value="ECO:0007669"/>
    <property type="project" value="InterPro"/>
</dbReference>
<dbReference type="GO" id="GO:0016020">
    <property type="term" value="C:membrane"/>
    <property type="evidence" value="ECO:0007669"/>
    <property type="project" value="UniProtKB-SubCell"/>
</dbReference>
<evidence type="ECO:0000256" key="7">
    <source>
        <dbReference type="ARBA" id="ARBA00023177"/>
    </source>
</evidence>
<proteinExistence type="inferred from homology"/>
<dbReference type="SUPFAM" id="SSF111352">
    <property type="entry name" value="Ammonium transporter"/>
    <property type="match status" value="1"/>
</dbReference>